<dbReference type="InterPro" id="IPR042206">
    <property type="entry name" value="CRISPR-assoc_Cas1_C"/>
</dbReference>
<comment type="cofactor">
    <cofactor evidence="10">
        <name>Mg(2+)</name>
        <dbReference type="ChEBI" id="CHEBI:18420"/>
    </cofactor>
    <cofactor evidence="10">
        <name>Mn(2+)</name>
        <dbReference type="ChEBI" id="CHEBI:29035"/>
    </cofactor>
</comment>
<reference evidence="13 14" key="1">
    <citation type="submission" date="2020-10" db="EMBL/GenBank/DDBJ databases">
        <title>Connecting structure to function with the recovery of over 1000 high-quality activated sludge metagenome-assembled genomes encoding full-length rRNA genes using long-read sequencing.</title>
        <authorList>
            <person name="Singleton C.M."/>
            <person name="Petriglieri F."/>
            <person name="Kristensen J.M."/>
            <person name="Kirkegaard R.H."/>
            <person name="Michaelsen T.Y."/>
            <person name="Andersen M.H."/>
            <person name="Karst S.M."/>
            <person name="Dueholm M.S."/>
            <person name="Nielsen P.H."/>
            <person name="Albertsen M."/>
        </authorList>
    </citation>
    <scope>NUCLEOTIDE SEQUENCE [LARGE SCALE GENOMIC DNA]</scope>
    <source>
        <strain evidence="13">EsbW_18-Q3-R4-48_BATAC.285</strain>
    </source>
</reference>
<organism evidence="13 14">
    <name type="scientific">Candidatus Accumulibacter proximus</name>
    <dbReference type="NCBI Taxonomy" id="2954385"/>
    <lineage>
        <taxon>Bacteria</taxon>
        <taxon>Pseudomonadati</taxon>
        <taxon>Pseudomonadota</taxon>
        <taxon>Betaproteobacteria</taxon>
        <taxon>Candidatus Accumulibacter</taxon>
    </lineage>
</organism>
<dbReference type="InterPro" id="IPR002729">
    <property type="entry name" value="CRISPR-assoc_Cas1"/>
</dbReference>
<dbReference type="PANTHER" id="PTHR34353">
    <property type="entry name" value="CRISPR-ASSOCIATED ENDONUCLEASE CAS1 1"/>
    <property type="match status" value="1"/>
</dbReference>
<keyword evidence="8 10" id="KW-0464">Manganese</keyword>
<dbReference type="SUPFAM" id="SSF56672">
    <property type="entry name" value="DNA/RNA polymerases"/>
    <property type="match status" value="1"/>
</dbReference>
<comment type="caution">
    <text evidence="10">Lacks conserved residue(s) required for the propagation of feature annotation.</text>
</comment>
<comment type="caution">
    <text evidence="13">The sequence shown here is derived from an EMBL/GenBank/DDBJ whole genome shotgun (WGS) entry which is preliminary data.</text>
</comment>
<feature type="domain" description="Reverse transcriptase" evidence="12">
    <location>
        <begin position="48"/>
        <end position="275"/>
    </location>
</feature>
<keyword evidence="7 10" id="KW-0238">DNA-binding</keyword>
<keyword evidence="3 10" id="KW-0255">Endonuclease</keyword>
<dbReference type="Pfam" id="PF00078">
    <property type="entry name" value="RVT_1"/>
    <property type="match status" value="1"/>
</dbReference>
<evidence type="ECO:0000256" key="11">
    <source>
        <dbReference type="SAM" id="MobiDB-lite"/>
    </source>
</evidence>
<evidence type="ECO:0000256" key="5">
    <source>
        <dbReference type="ARBA" id="ARBA00022842"/>
    </source>
</evidence>
<dbReference type="PANTHER" id="PTHR34353:SF2">
    <property type="entry name" value="CRISPR-ASSOCIATED ENDONUCLEASE CAS1 1"/>
    <property type="match status" value="1"/>
</dbReference>
<feature type="region of interest" description="Disordered" evidence="11">
    <location>
        <begin position="575"/>
        <end position="618"/>
    </location>
</feature>
<evidence type="ECO:0000256" key="2">
    <source>
        <dbReference type="ARBA" id="ARBA00022723"/>
    </source>
</evidence>
<evidence type="ECO:0000256" key="4">
    <source>
        <dbReference type="ARBA" id="ARBA00022801"/>
    </source>
</evidence>
<keyword evidence="1 10" id="KW-0540">Nuclease</keyword>
<dbReference type="Gene3D" id="1.20.120.920">
    <property type="entry name" value="CRISPR-associated endonuclease Cas1, C-terminal domain"/>
    <property type="match status" value="1"/>
</dbReference>
<keyword evidence="4 10" id="KW-0378">Hydrolase</keyword>
<evidence type="ECO:0000313" key="14">
    <source>
        <dbReference type="Proteomes" id="UP000697998"/>
    </source>
</evidence>
<dbReference type="GO" id="GO:0016787">
    <property type="term" value="F:hydrolase activity"/>
    <property type="evidence" value="ECO:0007669"/>
    <property type="project" value="UniProtKB-KW"/>
</dbReference>
<protein>
    <recommendedName>
        <fullName evidence="10">CRISPR-associated endonuclease Cas1</fullName>
        <ecNumber evidence="10">3.1.-.-</ecNumber>
    </recommendedName>
</protein>
<dbReference type="GO" id="GO:0043571">
    <property type="term" value="P:maintenance of CRISPR repeat elements"/>
    <property type="evidence" value="ECO:0007669"/>
    <property type="project" value="UniProtKB-UniRule"/>
</dbReference>
<evidence type="ECO:0000256" key="1">
    <source>
        <dbReference type="ARBA" id="ARBA00022722"/>
    </source>
</evidence>
<evidence type="ECO:0000256" key="8">
    <source>
        <dbReference type="ARBA" id="ARBA00023211"/>
    </source>
</evidence>
<sequence length="618" mass="67071">MALLDNLLSDDTLTQAWARVRKNGGGAGVDGIGLDEFGRNALLRLSRLRDQVRGGRYQPTPLLRVELPRPGREPRLLAVPSIGDRVLQTAATLVLGPILDRHFEDESFAYRPGRSVRDAIARVAELRDAGLACVVDADIRAFFDHIPHRQLVQRLAGLLPDGSVLPLARQWLAAPVQTAEGNVRPLQGVAQGSPLSPLLANLYLDGFDEAIAADDRWHLVRYADDFVIVCGEVESAEQALEAAALWLANAGLELNFDKTRIVLFAQGLSFLGVHFDEHGQRAEDPAAEAWLLPPHLRPAGTGNGLPHAVPPPVALPAAQVPAPVAPKLAARTHGGAARPGRGVRHDDAPPPLLRTLYLAEPGAYLRIDGGRILAMKNGEELLSVPMEKVDQVLATEEGAVSFAVLRALLARGAGFVLPGTAGQPPGLLLSAADNRIDLRRSQYRRSEDSAFCLSAARAIVAGKIGNGRVLLRRHYRFRPGGQSPAEAALHEMQAHALRADDLDALRGVEGAAARAYFEAFAGLLPERWSFPGRHRQPPTDPVNALLSYGYAVLFQNLLTLVAERGLDPIWGLHSARRPSRPGLRPDGRVSRADRRCGGAQAARPRRHSRQRLRHRWRG</sequence>
<evidence type="ECO:0000256" key="10">
    <source>
        <dbReference type="HAMAP-Rule" id="MF_01470"/>
    </source>
</evidence>
<keyword evidence="5 10" id="KW-0460">Magnesium</keyword>
<comment type="similarity">
    <text evidence="10">Belongs to the CRISPR-associated endonuclease Cas1 family.</text>
</comment>
<dbReference type="AlphaFoldDB" id="A0A935PZX1"/>
<dbReference type="InterPro" id="IPR042211">
    <property type="entry name" value="CRISPR-assoc_Cas1_N"/>
</dbReference>
<dbReference type="InterPro" id="IPR043502">
    <property type="entry name" value="DNA/RNA_pol_sf"/>
</dbReference>
<evidence type="ECO:0000313" key="13">
    <source>
        <dbReference type="EMBL" id="MBK7675747.1"/>
    </source>
</evidence>
<evidence type="ECO:0000256" key="7">
    <source>
        <dbReference type="ARBA" id="ARBA00023125"/>
    </source>
</evidence>
<accession>A0A935PZX1</accession>
<dbReference type="Gene3D" id="3.100.10.20">
    <property type="entry name" value="CRISPR-associated endonuclease Cas1, N-terminal domain"/>
    <property type="match status" value="1"/>
</dbReference>
<dbReference type="GO" id="GO:0051607">
    <property type="term" value="P:defense response to virus"/>
    <property type="evidence" value="ECO:0007669"/>
    <property type="project" value="UniProtKB-UniRule"/>
</dbReference>
<dbReference type="NCBIfam" id="TIGR00287">
    <property type="entry name" value="cas1"/>
    <property type="match status" value="1"/>
</dbReference>
<evidence type="ECO:0000256" key="9">
    <source>
        <dbReference type="ARBA" id="ARBA00038592"/>
    </source>
</evidence>
<dbReference type="CDD" id="cd09634">
    <property type="entry name" value="Cas1_I-II-III"/>
    <property type="match status" value="1"/>
</dbReference>
<evidence type="ECO:0000259" key="12">
    <source>
        <dbReference type="PROSITE" id="PS50878"/>
    </source>
</evidence>
<dbReference type="GO" id="GO:0003677">
    <property type="term" value="F:DNA binding"/>
    <property type="evidence" value="ECO:0007669"/>
    <property type="project" value="UniProtKB-KW"/>
</dbReference>
<evidence type="ECO:0000256" key="3">
    <source>
        <dbReference type="ARBA" id="ARBA00022759"/>
    </source>
</evidence>
<dbReference type="GO" id="GO:0046872">
    <property type="term" value="F:metal ion binding"/>
    <property type="evidence" value="ECO:0007669"/>
    <property type="project" value="UniProtKB-UniRule"/>
</dbReference>
<name>A0A935PZX1_9PROT</name>
<dbReference type="Pfam" id="PF01867">
    <property type="entry name" value="Cas_Cas1"/>
    <property type="match status" value="1"/>
</dbReference>
<keyword evidence="2 10" id="KW-0479">Metal-binding</keyword>
<gene>
    <name evidence="10 13" type="primary">cas1</name>
    <name evidence="13" type="ORF">IPJ27_13855</name>
</gene>
<feature type="compositionally biased region" description="Basic residues" evidence="11">
    <location>
        <begin position="603"/>
        <end position="618"/>
    </location>
</feature>
<evidence type="ECO:0000256" key="6">
    <source>
        <dbReference type="ARBA" id="ARBA00023118"/>
    </source>
</evidence>
<dbReference type="HAMAP" id="MF_01470">
    <property type="entry name" value="Cas1"/>
    <property type="match status" value="1"/>
</dbReference>
<dbReference type="CDD" id="cd01651">
    <property type="entry name" value="RT_G2_intron"/>
    <property type="match status" value="1"/>
</dbReference>
<feature type="compositionally biased region" description="Basic and acidic residues" evidence="11">
    <location>
        <begin position="583"/>
        <end position="596"/>
    </location>
</feature>
<dbReference type="InterPro" id="IPR050646">
    <property type="entry name" value="Cas1"/>
</dbReference>
<comment type="subunit">
    <text evidence="9 10">Homodimer, forms a heterotetramer with a Cas2 homodimer.</text>
</comment>
<keyword evidence="6 10" id="KW-0051">Antiviral defense</keyword>
<proteinExistence type="inferred from homology"/>
<dbReference type="PROSITE" id="PS50878">
    <property type="entry name" value="RT_POL"/>
    <property type="match status" value="1"/>
</dbReference>
<dbReference type="Proteomes" id="UP000697998">
    <property type="component" value="Unassembled WGS sequence"/>
</dbReference>
<dbReference type="GO" id="GO:0004519">
    <property type="term" value="F:endonuclease activity"/>
    <property type="evidence" value="ECO:0007669"/>
    <property type="project" value="UniProtKB-UniRule"/>
</dbReference>
<comment type="function">
    <text evidence="10">CRISPR (clustered regularly interspaced short palindromic repeat), is an adaptive immune system that provides protection against mobile genetic elements (viruses, transposable elements and conjugative plasmids). CRISPR clusters contain spacers, sequences complementary to antecedent mobile elements, and target invading nucleic acids. CRISPR clusters are transcribed and processed into CRISPR RNA (crRNA). Acts as a dsDNA endonuclease. Involved in the integration of spacer DNA into the CRISPR cassette.</text>
</comment>
<feature type="binding site" evidence="10">
    <location>
        <position position="509"/>
    </location>
    <ligand>
        <name>Mn(2+)</name>
        <dbReference type="ChEBI" id="CHEBI:29035"/>
    </ligand>
</feature>
<dbReference type="EMBL" id="JADJMH010000013">
    <property type="protein sequence ID" value="MBK7675747.1"/>
    <property type="molecule type" value="Genomic_DNA"/>
</dbReference>
<dbReference type="InterPro" id="IPR000477">
    <property type="entry name" value="RT_dom"/>
</dbReference>
<dbReference type="EC" id="3.1.-.-" evidence="10"/>